<evidence type="ECO:0000313" key="3">
    <source>
        <dbReference type="Proteomes" id="UP000654075"/>
    </source>
</evidence>
<protein>
    <submittedName>
        <fullName evidence="2">Uncharacterized protein</fullName>
    </submittedName>
</protein>
<dbReference type="AlphaFoldDB" id="A0A813HW91"/>
<comment type="caution">
    <text evidence="2">The sequence shown here is derived from an EMBL/GenBank/DDBJ whole genome shotgun (WGS) entry which is preliminary data.</text>
</comment>
<dbReference type="EMBL" id="CAJNNV010033317">
    <property type="protein sequence ID" value="CAE8643242.1"/>
    <property type="molecule type" value="Genomic_DNA"/>
</dbReference>
<gene>
    <name evidence="2" type="ORF">PGLA1383_LOCUS57605</name>
</gene>
<sequence>MATSFVGAPSAREDAAAEGEADHQSGGHPVDANRSASTSSPSNGAEGTQGAHFDTRGRSEVISAVLEDDGLGPMDEILKDEADQGMAFTDARSESEYTMFSVESSLWLNEASNATRIMSCIDSLVSEAVLGVPSFSAFKFSRHQEAELAFRCQQLAYEKQMQIFEQEQKQAQALTCLPELVIAVPKMPPTPPRMPSESKAFLFGQCVESRMAHLAQHIVQPLLTKEPLESLLAELSKSPNLSLEHVKKGQDRLAQIVRCCYSEGVLLQLMPPNSKSAELVAAHLESEIHPLFRKANRKHRVNLKKSMWQSTSAEGIHAVADLLRRMVAEAIEEAVSQVGVVDVAIFCWSEGLPLAQASAEDEILQSISRLLGKTIVTSASFEDANQTAEHFGEYVQRRMTILAQHVLQPLLNTELLESPHLELMGQDRLAQVVRCAYSEGVLLQLLQSKSWAAKWRCFSEVAKFVASELGYEVCRHFKDAIEEQQFRSRRVNPSLMPQSSNSEGSLAIAELPRRMVIDAIKEAVCQVDVVDVVICSWSDLARRQSAASQSQLTQLPVPAEQLWEKNSRKGNAPGSVYGKPQLRHGRVTTGPETWWEATRSDGT</sequence>
<accession>A0A813HW91</accession>
<name>A0A813HW91_POLGL</name>
<feature type="compositionally biased region" description="Basic and acidic residues" evidence="1">
    <location>
        <begin position="11"/>
        <end position="25"/>
    </location>
</feature>
<dbReference type="Proteomes" id="UP000654075">
    <property type="component" value="Unassembled WGS sequence"/>
</dbReference>
<evidence type="ECO:0000313" key="2">
    <source>
        <dbReference type="EMBL" id="CAE8643242.1"/>
    </source>
</evidence>
<reference evidence="2" key="1">
    <citation type="submission" date="2021-02" db="EMBL/GenBank/DDBJ databases">
        <authorList>
            <person name="Dougan E. K."/>
            <person name="Rhodes N."/>
            <person name="Thang M."/>
            <person name="Chan C."/>
        </authorList>
    </citation>
    <scope>NUCLEOTIDE SEQUENCE</scope>
</reference>
<organism evidence="2 3">
    <name type="scientific">Polarella glacialis</name>
    <name type="common">Dinoflagellate</name>
    <dbReference type="NCBI Taxonomy" id="89957"/>
    <lineage>
        <taxon>Eukaryota</taxon>
        <taxon>Sar</taxon>
        <taxon>Alveolata</taxon>
        <taxon>Dinophyceae</taxon>
        <taxon>Suessiales</taxon>
        <taxon>Suessiaceae</taxon>
        <taxon>Polarella</taxon>
    </lineage>
</organism>
<feature type="region of interest" description="Disordered" evidence="1">
    <location>
        <begin position="564"/>
        <end position="603"/>
    </location>
</feature>
<feature type="region of interest" description="Disordered" evidence="1">
    <location>
        <begin position="1"/>
        <end position="57"/>
    </location>
</feature>
<proteinExistence type="predicted"/>
<feature type="compositionally biased region" description="Polar residues" evidence="1">
    <location>
        <begin position="34"/>
        <end position="46"/>
    </location>
</feature>
<keyword evidence="3" id="KW-1185">Reference proteome</keyword>
<evidence type="ECO:0000256" key="1">
    <source>
        <dbReference type="SAM" id="MobiDB-lite"/>
    </source>
</evidence>